<keyword evidence="2" id="KW-0808">Transferase</keyword>
<name>A0A6G8KTV3_9MICO</name>
<dbReference type="InterPro" id="IPR029044">
    <property type="entry name" value="Nucleotide-diphossugar_trans"/>
</dbReference>
<dbReference type="PANTHER" id="PTHR43685">
    <property type="entry name" value="GLYCOSYLTRANSFERASE"/>
    <property type="match status" value="1"/>
</dbReference>
<dbReference type="PANTHER" id="PTHR43685:SF2">
    <property type="entry name" value="GLYCOSYLTRANSFERASE 2-LIKE DOMAIN-CONTAINING PROTEIN"/>
    <property type="match status" value="1"/>
</dbReference>
<dbReference type="EMBL" id="CP035810">
    <property type="protein sequence ID" value="QIN28086.1"/>
    <property type="molecule type" value="Genomic_DNA"/>
</dbReference>
<organism evidence="2 3">
    <name type="scientific">Brevibacterium luteolum</name>
    <dbReference type="NCBI Taxonomy" id="199591"/>
    <lineage>
        <taxon>Bacteria</taxon>
        <taxon>Bacillati</taxon>
        <taxon>Actinomycetota</taxon>
        <taxon>Actinomycetes</taxon>
        <taxon>Micrococcales</taxon>
        <taxon>Brevibacteriaceae</taxon>
        <taxon>Brevibacterium</taxon>
    </lineage>
</organism>
<dbReference type="SUPFAM" id="SSF53448">
    <property type="entry name" value="Nucleotide-diphospho-sugar transferases"/>
    <property type="match status" value="1"/>
</dbReference>
<sequence length="337" mass="36973">MRGPLDRCERRIVERNPTFTVVTPTLNPGEGLKASLTSVLAQTRADFELIVIDDGSGEPFDHRLPADPRIRLIRHETNRGYGAATNTALAQARGDWIVFVDDDDTIAPDYLAQMEAVAHQHGADFVLAPIHTRLPSGRRSRLAWSPPGSVSTGAEAVVAVLAGKIVASQHLLMAREALVHPAPEDNAYSDFAFVVANLLNAATVAYTETGVYDYVIHDRSVTGTLRTSVWDLGRLPELIEPHLRAAFDEPAATAQLELARVLVLTQMLHKAAREPEATPLRSDVTQWCRRRIRRQELAASLRSRQPATAASLALAKASPALHRRAYQARQKRKVASS</sequence>
<evidence type="ECO:0000313" key="2">
    <source>
        <dbReference type="EMBL" id="QIN28086.1"/>
    </source>
</evidence>
<dbReference type="InterPro" id="IPR001173">
    <property type="entry name" value="Glyco_trans_2-like"/>
</dbReference>
<dbReference type="KEGG" id="blut:EW640_01380"/>
<dbReference type="AlphaFoldDB" id="A0A6G8KTV3"/>
<dbReference type="GO" id="GO:0016740">
    <property type="term" value="F:transferase activity"/>
    <property type="evidence" value="ECO:0007669"/>
    <property type="project" value="UniProtKB-KW"/>
</dbReference>
<evidence type="ECO:0000313" key="3">
    <source>
        <dbReference type="Proteomes" id="UP000501518"/>
    </source>
</evidence>
<dbReference type="InterPro" id="IPR050834">
    <property type="entry name" value="Glycosyltransf_2"/>
</dbReference>
<dbReference type="CDD" id="cd00761">
    <property type="entry name" value="Glyco_tranf_GTA_type"/>
    <property type="match status" value="1"/>
</dbReference>
<feature type="domain" description="Glycosyltransferase 2-like" evidence="1">
    <location>
        <begin position="20"/>
        <end position="144"/>
    </location>
</feature>
<protein>
    <submittedName>
        <fullName evidence="2">Glycosyltransferase family 2 protein</fullName>
    </submittedName>
</protein>
<dbReference type="Proteomes" id="UP000501518">
    <property type="component" value="Chromosome"/>
</dbReference>
<accession>A0A6G8KTV3</accession>
<gene>
    <name evidence="2" type="ORF">EW640_01380</name>
</gene>
<proteinExistence type="predicted"/>
<dbReference type="GO" id="GO:0044010">
    <property type="term" value="P:single-species biofilm formation"/>
    <property type="evidence" value="ECO:0007669"/>
    <property type="project" value="TreeGrafter"/>
</dbReference>
<dbReference type="Pfam" id="PF00535">
    <property type="entry name" value="Glycos_transf_2"/>
    <property type="match status" value="1"/>
</dbReference>
<dbReference type="Gene3D" id="3.90.550.10">
    <property type="entry name" value="Spore Coat Polysaccharide Biosynthesis Protein SpsA, Chain A"/>
    <property type="match status" value="1"/>
</dbReference>
<evidence type="ECO:0000259" key="1">
    <source>
        <dbReference type="Pfam" id="PF00535"/>
    </source>
</evidence>
<reference evidence="2 3" key="1">
    <citation type="submission" date="2019-02" db="EMBL/GenBank/DDBJ databases">
        <title>Complete Genome Sequence and Methylome Analysis of Brevibacterium luteolum NEB1784.</title>
        <authorList>
            <person name="Fomenkov A."/>
            <person name="Roberts R.J."/>
        </authorList>
    </citation>
    <scope>NUCLEOTIDE SEQUENCE [LARGE SCALE GENOMIC DNA]</scope>
    <source>
        <strain evidence="2 3">NEB1784</strain>
    </source>
</reference>